<sequence length="293" mass="32029">MYKQVIGAVALLILGLQVGVMAQYRSAVGQRLYSTPLIKELITDTSFMITAGVEETDLHYLNSKGQPIHAYILRADLHNKKLQLQLLTAGSDCKGRETLSNMVRKSNNSQQIIAGVNADFFNLETGIPMGILYKAGVAWKDSFSTGKQQQGLSYLGIEKRKKKRRAVIGSKDSTRPALQEAAGGGVYLVKNYLPVPQTIKAIHPRTAAGITDKQVIWFVVVDGRNAAYSNGIDYRELGLFMQALGVKDAINLDGGGSSTFLIRNPNNHELEVRNKPSDGGERPLSNGWVIAVK</sequence>
<dbReference type="PANTHER" id="PTHR40446">
    <property type="entry name" value="N-ACETYLGLUCOSAMINE-1-PHOSPHODIESTER ALPHA-N-ACETYLGLUCOSAMINIDASE"/>
    <property type="match status" value="1"/>
</dbReference>
<comment type="caution">
    <text evidence="2">The sequence shown here is derived from an EMBL/GenBank/DDBJ whole genome shotgun (WGS) entry which is preliminary data.</text>
</comment>
<dbReference type="OrthoDB" id="9809781at2"/>
<accession>A0A1V9EE93</accession>
<feature type="domain" description="Phosphodiester glycosidase" evidence="1">
    <location>
        <begin position="111"/>
        <end position="290"/>
    </location>
</feature>
<dbReference type="AlphaFoldDB" id="A0A1V9EE93"/>
<protein>
    <recommendedName>
        <fullName evidence="1">Phosphodiester glycosidase domain-containing protein</fullName>
    </recommendedName>
</protein>
<dbReference type="Pfam" id="PF09992">
    <property type="entry name" value="NAGPA"/>
    <property type="match status" value="1"/>
</dbReference>
<reference evidence="3" key="1">
    <citation type="submission" date="2016-04" db="EMBL/GenBank/DDBJ databases">
        <authorList>
            <person name="Chen L."/>
            <person name="Zhuang W."/>
            <person name="Wang G."/>
        </authorList>
    </citation>
    <scope>NUCLEOTIDE SEQUENCE [LARGE SCALE GENOMIC DNA]</scope>
    <source>
        <strain evidence="3">17621</strain>
    </source>
</reference>
<name>A0A1V9EE93_9BACT</name>
<evidence type="ECO:0000313" key="3">
    <source>
        <dbReference type="Proteomes" id="UP000192610"/>
    </source>
</evidence>
<dbReference type="EMBL" id="LVXG01000034">
    <property type="protein sequence ID" value="OQP44467.1"/>
    <property type="molecule type" value="Genomic_DNA"/>
</dbReference>
<evidence type="ECO:0000259" key="1">
    <source>
        <dbReference type="Pfam" id="PF09992"/>
    </source>
</evidence>
<dbReference type="Proteomes" id="UP000192610">
    <property type="component" value="Unassembled WGS sequence"/>
</dbReference>
<dbReference type="STRING" id="354355.SAMN05660816_03783"/>
<evidence type="ECO:0000313" key="2">
    <source>
        <dbReference type="EMBL" id="OQP44467.1"/>
    </source>
</evidence>
<proteinExistence type="predicted"/>
<organism evidence="2 3">
    <name type="scientific">Niastella yeongjuensis</name>
    <dbReference type="NCBI Taxonomy" id="354355"/>
    <lineage>
        <taxon>Bacteria</taxon>
        <taxon>Pseudomonadati</taxon>
        <taxon>Bacteroidota</taxon>
        <taxon>Chitinophagia</taxon>
        <taxon>Chitinophagales</taxon>
        <taxon>Chitinophagaceae</taxon>
        <taxon>Niastella</taxon>
    </lineage>
</organism>
<dbReference type="RefSeq" id="WP_081202518.1">
    <property type="nucleotide sequence ID" value="NZ_FOCZ01000006.1"/>
</dbReference>
<keyword evidence="3" id="KW-1185">Reference proteome</keyword>
<gene>
    <name evidence="2" type="ORF">A4H97_08815</name>
</gene>
<dbReference type="PANTHER" id="PTHR40446:SF2">
    <property type="entry name" value="N-ACETYLGLUCOSAMINE-1-PHOSPHODIESTER ALPHA-N-ACETYLGLUCOSAMINIDASE"/>
    <property type="match status" value="1"/>
</dbReference>
<dbReference type="InterPro" id="IPR018711">
    <property type="entry name" value="NAGPA"/>
</dbReference>